<dbReference type="InterPro" id="IPR042099">
    <property type="entry name" value="ANL_N_sf"/>
</dbReference>
<dbReference type="EnsemblMetazoa" id="SMAR011160-RA">
    <property type="protein sequence ID" value="SMAR011160-PA"/>
    <property type="gene ID" value="SMAR011160"/>
</dbReference>
<comment type="subcellular location">
    <subcellularLocation>
        <location evidence="1">Mitochondrion</location>
    </subcellularLocation>
</comment>
<evidence type="ECO:0000256" key="2">
    <source>
        <dbReference type="ARBA" id="ARBA00006432"/>
    </source>
</evidence>
<dbReference type="HOGENOM" id="CLU_000022_59_10_1"/>
<dbReference type="Gene3D" id="3.40.50.12780">
    <property type="entry name" value="N-terminal domain of ligase-like"/>
    <property type="match status" value="1"/>
</dbReference>
<evidence type="ECO:0000256" key="9">
    <source>
        <dbReference type="ARBA" id="ARBA00023128"/>
    </source>
</evidence>
<dbReference type="InterPro" id="IPR025110">
    <property type="entry name" value="AMP-bd_C"/>
</dbReference>
<dbReference type="EC" id="6.2.1.2" evidence="10"/>
<evidence type="ECO:0000259" key="13">
    <source>
        <dbReference type="Pfam" id="PF13193"/>
    </source>
</evidence>
<name>T1JBL1_STRMM</name>
<keyword evidence="3" id="KW-0436">Ligase</keyword>
<evidence type="ECO:0000313" key="14">
    <source>
        <dbReference type="EnsemblMetazoa" id="SMAR011160-PA"/>
    </source>
</evidence>
<feature type="domain" description="AMP-dependent synthetase/ligase" evidence="12">
    <location>
        <begin position="76"/>
        <end position="455"/>
    </location>
</feature>
<protein>
    <recommendedName>
        <fullName evidence="10">medium-chain acyl-CoA ligase</fullName>
        <ecNumber evidence="10">6.2.1.2</ecNumber>
    </recommendedName>
</protein>
<dbReference type="Gene3D" id="3.30.300.30">
    <property type="match status" value="1"/>
</dbReference>
<evidence type="ECO:0000256" key="11">
    <source>
        <dbReference type="ARBA" id="ARBA00048477"/>
    </source>
</evidence>
<dbReference type="Pfam" id="PF00501">
    <property type="entry name" value="AMP-binding"/>
    <property type="match status" value="1"/>
</dbReference>
<dbReference type="AlphaFoldDB" id="T1JBL1"/>
<evidence type="ECO:0000313" key="15">
    <source>
        <dbReference type="Proteomes" id="UP000014500"/>
    </source>
</evidence>
<reference evidence="15" key="1">
    <citation type="submission" date="2011-05" db="EMBL/GenBank/DDBJ databases">
        <authorList>
            <person name="Richards S.R."/>
            <person name="Qu J."/>
            <person name="Jiang H."/>
            <person name="Jhangiani S.N."/>
            <person name="Agravi P."/>
            <person name="Goodspeed R."/>
            <person name="Gross S."/>
            <person name="Mandapat C."/>
            <person name="Jackson L."/>
            <person name="Mathew T."/>
            <person name="Pu L."/>
            <person name="Thornton R."/>
            <person name="Saada N."/>
            <person name="Wilczek-Boney K.B."/>
            <person name="Lee S."/>
            <person name="Kovar C."/>
            <person name="Wu Y."/>
            <person name="Scherer S.E."/>
            <person name="Worley K.C."/>
            <person name="Muzny D.M."/>
            <person name="Gibbs R."/>
        </authorList>
    </citation>
    <scope>NUCLEOTIDE SEQUENCE</scope>
    <source>
        <strain evidence="15">Brora</strain>
    </source>
</reference>
<dbReference type="GO" id="GO:0005524">
    <property type="term" value="F:ATP binding"/>
    <property type="evidence" value="ECO:0007669"/>
    <property type="project" value="UniProtKB-KW"/>
</dbReference>
<feature type="domain" description="AMP-binding enzyme C-terminal" evidence="13">
    <location>
        <begin position="506"/>
        <end position="586"/>
    </location>
</feature>
<keyword evidence="6" id="KW-0067">ATP-binding</keyword>
<accession>T1JBL1</accession>
<dbReference type="GO" id="GO:0004321">
    <property type="term" value="F:fatty-acyl-CoA synthase activity"/>
    <property type="evidence" value="ECO:0007669"/>
    <property type="project" value="TreeGrafter"/>
</dbReference>
<dbReference type="PANTHER" id="PTHR43605">
    <property type="entry name" value="ACYL-COENZYME A SYNTHETASE"/>
    <property type="match status" value="1"/>
</dbReference>
<dbReference type="eggNOG" id="KOG1175">
    <property type="taxonomic scope" value="Eukaryota"/>
</dbReference>
<dbReference type="GO" id="GO:0006637">
    <property type="term" value="P:acyl-CoA metabolic process"/>
    <property type="evidence" value="ECO:0007669"/>
    <property type="project" value="TreeGrafter"/>
</dbReference>
<evidence type="ECO:0000256" key="5">
    <source>
        <dbReference type="ARBA" id="ARBA00022741"/>
    </source>
</evidence>
<dbReference type="OMA" id="HAWSNLF"/>
<evidence type="ECO:0000256" key="6">
    <source>
        <dbReference type="ARBA" id="ARBA00022840"/>
    </source>
</evidence>
<dbReference type="PANTHER" id="PTHR43605:SF10">
    <property type="entry name" value="ACYL-COA SYNTHETASE MEDIUM CHAIN FAMILY MEMBER 3"/>
    <property type="match status" value="1"/>
</dbReference>
<dbReference type="GO" id="GO:0046872">
    <property type="term" value="F:metal ion binding"/>
    <property type="evidence" value="ECO:0007669"/>
    <property type="project" value="UniProtKB-KW"/>
</dbReference>
<comment type="similarity">
    <text evidence="2">Belongs to the ATP-dependent AMP-binding enzyme family.</text>
</comment>
<dbReference type="InterPro" id="IPR000873">
    <property type="entry name" value="AMP-dep_synth/lig_dom"/>
</dbReference>
<dbReference type="GO" id="GO:0006633">
    <property type="term" value="P:fatty acid biosynthetic process"/>
    <property type="evidence" value="ECO:0007669"/>
    <property type="project" value="TreeGrafter"/>
</dbReference>
<keyword evidence="5" id="KW-0547">Nucleotide-binding</keyword>
<evidence type="ECO:0000256" key="1">
    <source>
        <dbReference type="ARBA" id="ARBA00004173"/>
    </source>
</evidence>
<evidence type="ECO:0000256" key="8">
    <source>
        <dbReference type="ARBA" id="ARBA00023098"/>
    </source>
</evidence>
<evidence type="ECO:0000256" key="3">
    <source>
        <dbReference type="ARBA" id="ARBA00022598"/>
    </source>
</evidence>
<dbReference type="EMBL" id="JH432011">
    <property type="status" value="NOT_ANNOTATED_CDS"/>
    <property type="molecule type" value="Genomic_DNA"/>
</dbReference>
<keyword evidence="8" id="KW-0443">Lipid metabolism</keyword>
<evidence type="ECO:0000256" key="7">
    <source>
        <dbReference type="ARBA" id="ARBA00022842"/>
    </source>
</evidence>
<dbReference type="SUPFAM" id="SSF56801">
    <property type="entry name" value="Acetyl-CoA synthetase-like"/>
    <property type="match status" value="1"/>
</dbReference>
<keyword evidence="15" id="KW-1185">Reference proteome</keyword>
<keyword evidence="9" id="KW-0496">Mitochondrion</keyword>
<organism evidence="14 15">
    <name type="scientific">Strigamia maritima</name>
    <name type="common">European centipede</name>
    <name type="synonym">Geophilus maritimus</name>
    <dbReference type="NCBI Taxonomy" id="126957"/>
    <lineage>
        <taxon>Eukaryota</taxon>
        <taxon>Metazoa</taxon>
        <taxon>Ecdysozoa</taxon>
        <taxon>Arthropoda</taxon>
        <taxon>Myriapoda</taxon>
        <taxon>Chilopoda</taxon>
        <taxon>Pleurostigmophora</taxon>
        <taxon>Geophilomorpha</taxon>
        <taxon>Linotaeniidae</taxon>
        <taxon>Strigamia</taxon>
    </lineage>
</organism>
<dbReference type="Proteomes" id="UP000014500">
    <property type="component" value="Unassembled WGS sequence"/>
</dbReference>
<comment type="catalytic activity">
    <reaction evidence="11">
        <text>a medium-chain fatty acid + ATP + CoA = a medium-chain fatty acyl-CoA + AMP + diphosphate</text>
        <dbReference type="Rhea" id="RHEA:48340"/>
        <dbReference type="ChEBI" id="CHEBI:30616"/>
        <dbReference type="ChEBI" id="CHEBI:33019"/>
        <dbReference type="ChEBI" id="CHEBI:57287"/>
        <dbReference type="ChEBI" id="CHEBI:59558"/>
        <dbReference type="ChEBI" id="CHEBI:90546"/>
        <dbReference type="ChEBI" id="CHEBI:456215"/>
        <dbReference type="EC" id="6.2.1.2"/>
    </reaction>
    <physiologicalReaction direction="left-to-right" evidence="11">
        <dbReference type="Rhea" id="RHEA:48341"/>
    </physiologicalReaction>
</comment>
<proteinExistence type="inferred from homology"/>
<dbReference type="PhylomeDB" id="T1JBL1"/>
<keyword evidence="4" id="KW-0479">Metal-binding</keyword>
<dbReference type="InterPro" id="IPR051087">
    <property type="entry name" value="Mitochondrial_ACSM"/>
</dbReference>
<sequence>MIGLVRLHRISYSKIFLYASSSFKCHTQSQLHQSPTKVFTTLQKIRKNLDYQKIISPEYFNFSSDIIDSWANIDQKEKDKPCAYWFVYKNGQEVKWTFEQLSKNSKKSANALLQLGSGAKWKKCMLLLPKMPEWWLINLALMRVGNIVIHSTSMITPKDIEYRLQATKAQCIITTPALAEAVDTIASKCPSLNTKIVVNSSGKINRSGWLSYTDEYSNASEEHECVKSKGSDPFQIYFTSGTTHLPKQVLHSHSGFCLDYVLRFLFCPLPQCREATKDFINLDRRVVYWCLADTGWAKTMWGCVSFSWLSGATTFVHEMPQFNPQQTIEILHKYPIQRFCAPPTVYRMLIANEIPKFDKLEVCVSGGEAMQPEVIKKWKKKTNITILEAYGQTETSVLIYNSKRFPFKMGSMGKANPSLKIDLLDEDGKEVPRGKVGQIAVKVKPNWPLGIFKGYEEDAEKTSKVFVGDYYLTGDHAYVDADGYFFYTGRKDDLITSSAYRIGPVEVESALQQHPDVLESAVIGVPDFERTQIVKAFVILKDSGKKKDAEKLKKELQEHVKKTTAPYKYPRQIEFIDVLPKTISQKIKRAELRAAEEKKFSTNPVQKK</sequence>
<dbReference type="GO" id="GO:0031956">
    <property type="term" value="F:medium-chain fatty acid-CoA ligase activity"/>
    <property type="evidence" value="ECO:0007669"/>
    <property type="project" value="UniProtKB-EC"/>
</dbReference>
<dbReference type="STRING" id="126957.T1JBL1"/>
<dbReference type="FunFam" id="3.30.300.30:FF:000005">
    <property type="entry name" value="Acyl-coenzyme A synthetase ACSM5, mitochondrial"/>
    <property type="match status" value="1"/>
</dbReference>
<evidence type="ECO:0000259" key="12">
    <source>
        <dbReference type="Pfam" id="PF00501"/>
    </source>
</evidence>
<dbReference type="InterPro" id="IPR045851">
    <property type="entry name" value="AMP-bd_C_sf"/>
</dbReference>
<dbReference type="GO" id="GO:0005759">
    <property type="term" value="C:mitochondrial matrix"/>
    <property type="evidence" value="ECO:0007669"/>
    <property type="project" value="TreeGrafter"/>
</dbReference>
<reference evidence="14" key="2">
    <citation type="submission" date="2015-02" db="UniProtKB">
        <authorList>
            <consortium name="EnsemblMetazoa"/>
        </authorList>
    </citation>
    <scope>IDENTIFICATION</scope>
</reference>
<dbReference type="Pfam" id="PF13193">
    <property type="entry name" value="AMP-binding_C"/>
    <property type="match status" value="1"/>
</dbReference>
<dbReference type="FunFam" id="3.40.50.12780:FF:000007">
    <property type="entry name" value="Acyl-coenzyme A synthetase ACSM2A, mitochondrial"/>
    <property type="match status" value="1"/>
</dbReference>
<evidence type="ECO:0000256" key="4">
    <source>
        <dbReference type="ARBA" id="ARBA00022723"/>
    </source>
</evidence>
<evidence type="ECO:0000256" key="10">
    <source>
        <dbReference type="ARBA" id="ARBA00039009"/>
    </source>
</evidence>
<keyword evidence="7" id="KW-0460">Magnesium</keyword>